<dbReference type="OrthoDB" id="4837979at2"/>
<feature type="transmembrane region" description="Helical" evidence="1">
    <location>
        <begin position="67"/>
        <end position="88"/>
    </location>
</feature>
<feature type="transmembrane region" description="Helical" evidence="1">
    <location>
        <begin position="130"/>
        <end position="153"/>
    </location>
</feature>
<dbReference type="RefSeq" id="WP_091727328.1">
    <property type="nucleotide sequence ID" value="NZ_LT629757.1"/>
</dbReference>
<dbReference type="Pfam" id="PF07885">
    <property type="entry name" value="Ion_trans_2"/>
    <property type="match status" value="1"/>
</dbReference>
<dbReference type="STRING" id="642780.SAMN04488570_1246"/>
<feature type="transmembrane region" description="Helical" evidence="1">
    <location>
        <begin position="20"/>
        <end position="36"/>
    </location>
</feature>
<organism evidence="3 4">
    <name type="scientific">Nocardioides scoriae</name>
    <dbReference type="NCBI Taxonomy" id="642780"/>
    <lineage>
        <taxon>Bacteria</taxon>
        <taxon>Bacillati</taxon>
        <taxon>Actinomycetota</taxon>
        <taxon>Actinomycetes</taxon>
        <taxon>Propionibacteriales</taxon>
        <taxon>Nocardioidaceae</taxon>
        <taxon>Nocardioides</taxon>
    </lineage>
</organism>
<dbReference type="InterPro" id="IPR013099">
    <property type="entry name" value="K_chnl_dom"/>
</dbReference>
<gene>
    <name evidence="3" type="ORF">SAMN04488570_1246</name>
</gene>
<keyword evidence="4" id="KW-1185">Reference proteome</keyword>
<dbReference type="SUPFAM" id="SSF81324">
    <property type="entry name" value="Voltage-gated potassium channels"/>
    <property type="match status" value="1"/>
</dbReference>
<sequence>MNQTTADPGPGRRLVRHPSALLLTAQLLAVVAYPFLDASRLGSAFLGVISMVAVALAVTVVRSTPALSFVAVAVGLPAVVMTVVEAALPTSDGVALTSALLHAPFYFYVAYSIIKYLFHDDHVTTDELYAIGAAFTVVAWGFAYLYVVVAIVWPGSIDPVAASGAGRFFDLLFFSFTNLTSVGLSDILPVGDHARSVVILEQVAGVLYVAMVISRLVAMTVRNR</sequence>
<dbReference type="Proteomes" id="UP000198859">
    <property type="component" value="Chromosome I"/>
</dbReference>
<feature type="transmembrane region" description="Helical" evidence="1">
    <location>
        <begin position="100"/>
        <end position="118"/>
    </location>
</feature>
<reference evidence="4" key="1">
    <citation type="submission" date="2016-10" db="EMBL/GenBank/DDBJ databases">
        <authorList>
            <person name="Varghese N."/>
            <person name="Submissions S."/>
        </authorList>
    </citation>
    <scope>NUCLEOTIDE SEQUENCE [LARGE SCALE GENOMIC DNA]</scope>
    <source>
        <strain evidence="4">DSM 22127</strain>
    </source>
</reference>
<accession>A0A1H1PW07</accession>
<dbReference type="AlphaFoldDB" id="A0A1H1PW07"/>
<protein>
    <submittedName>
        <fullName evidence="3">Ion channel</fullName>
    </submittedName>
</protein>
<feature type="transmembrane region" description="Helical" evidence="1">
    <location>
        <begin position="165"/>
        <end position="185"/>
    </location>
</feature>
<feature type="domain" description="Potassium channel" evidence="2">
    <location>
        <begin position="144"/>
        <end position="220"/>
    </location>
</feature>
<name>A0A1H1PW07_9ACTN</name>
<evidence type="ECO:0000256" key="1">
    <source>
        <dbReference type="SAM" id="Phobius"/>
    </source>
</evidence>
<evidence type="ECO:0000259" key="2">
    <source>
        <dbReference type="Pfam" id="PF07885"/>
    </source>
</evidence>
<evidence type="ECO:0000313" key="4">
    <source>
        <dbReference type="Proteomes" id="UP000198859"/>
    </source>
</evidence>
<feature type="transmembrane region" description="Helical" evidence="1">
    <location>
        <begin position="43"/>
        <end position="61"/>
    </location>
</feature>
<feature type="transmembrane region" description="Helical" evidence="1">
    <location>
        <begin position="197"/>
        <end position="218"/>
    </location>
</feature>
<keyword evidence="1" id="KW-0812">Transmembrane</keyword>
<dbReference type="EMBL" id="LT629757">
    <property type="protein sequence ID" value="SDS15157.1"/>
    <property type="molecule type" value="Genomic_DNA"/>
</dbReference>
<keyword evidence="1" id="KW-0472">Membrane</keyword>
<keyword evidence="1" id="KW-1133">Transmembrane helix</keyword>
<evidence type="ECO:0000313" key="3">
    <source>
        <dbReference type="EMBL" id="SDS15157.1"/>
    </source>
</evidence>
<proteinExistence type="predicted"/>
<dbReference type="Gene3D" id="1.10.287.70">
    <property type="match status" value="1"/>
</dbReference>